<organism evidence="3 4">
    <name type="scientific">Herpetosiphon aurantiacus (strain ATCC 23779 / DSM 785 / 114-95)</name>
    <dbReference type="NCBI Taxonomy" id="316274"/>
    <lineage>
        <taxon>Bacteria</taxon>
        <taxon>Bacillati</taxon>
        <taxon>Chloroflexota</taxon>
        <taxon>Chloroflexia</taxon>
        <taxon>Herpetosiphonales</taxon>
        <taxon>Herpetosiphonaceae</taxon>
        <taxon>Herpetosiphon</taxon>
    </lineage>
</organism>
<dbReference type="AlphaFoldDB" id="A9AUI4"/>
<dbReference type="InterPro" id="IPR025410">
    <property type="entry name" value="Lant_dehyd"/>
</dbReference>
<sequence length="1080" mass="121167">MTTHKQLGWGATLPLAMRSMHVQQCCDQPLNAANQRRFDRWRAQTPFQDSDWFSQRLAQNQLTPEQLQQFLQTPAQQFEADQAAPDWVALFEMAYRTPLSERLPYSAKLLQHPMHGLLYLVEPLLAYAVQHLQQQLSAVQPRQAFLQPAQWVTLWFEALAQRCLWMISRVTVLELHIARVQAQLNGTTPEERYQDFVQQLQDRQRAQQLLQAYPVLIQQLCLTIQRWQTNSMTIFERLNHDWPALQQLFPVLQQTDGLIGIQTGAGDVHAGGQSVVILSFSNAKLVYKPRSLAIDQAFQELLHWINQHSSMLPLRLLKILDRHDYGWSEWVDHAMLSDSAAIERFYQRQGIYLALLYVLNASDFHHENIIAAGEDPMFIDLESLCGPQVHSDNQLENEFMANQVLTNSVLRVSLLPERFQARAGKTGIDISGLGTRDGQTSMDTMPLWVEAGTDSIRMTKQTVSLSGSQHSPIATVSAEQIGSYLNCVVSGFEAMYDFLLAHRSELLADSSPLANLYRCKIRVIARHTAYYTKIYQESFHPDVLRDALDRDWLFDRLWFEVKYNQRLVELIPYEHRDLWQGDIPLFTTVVDSCDLWSSDGQRIADYLPRSGKTMVLERLHQLSSNDLANQVRLISFSFATMSASLHNSYRSDERYLLPTSIQPSHADWLLAACGVGDELLATALQNDHSITWIGLTQQLELQMVGLDFYDGLPGIIYFLAYLGAISGVERYTQAAERALQTLELLLEQHQATLTDVGAFVGWGGLSYLYWHLSSLWQQPALLEKAKTWLAQIPSLLANDSTFDLMAGAAGSLLVGLRLYAQQPSAELYTSLVACGEHLLANSQAEELGRSWQTITDAEQPALGGLAHGTAGIAWALIELAQLTNDQRYRESGLQALAYDNSLFVADQQNWRDIRTAKTKGNQQSDDLVICMAAWCHGASGIGISRLAMLRCLDDPTINHDLQQALATTLTQGFGMNHSLCHGDFGNLALIQAAAKHYADQQLADQAQTIASELFASIQRDGYRCGVQYGAQPPGLMTGIAGIGYGLLQQAAPNVVPLVTFLESPAIFPTNEPLLEVISRG</sequence>
<proteinExistence type="predicted"/>
<dbReference type="PRINTS" id="PR01950">
    <property type="entry name" value="LANCSUPER"/>
</dbReference>
<accession>A9AUI4</accession>
<keyword evidence="1" id="KW-0479">Metal-binding</keyword>
<dbReference type="CDD" id="cd04792">
    <property type="entry name" value="LanM-like"/>
    <property type="match status" value="1"/>
</dbReference>
<name>A9AUI4_HERA2</name>
<dbReference type="HOGENOM" id="CLU_009398_1_1_0"/>
<reference evidence="3 4" key="1">
    <citation type="journal article" date="2011" name="Stand. Genomic Sci.">
        <title>Complete genome sequence of the filamentous gliding predatory bacterium Herpetosiphon aurantiacus type strain (114-95(T)).</title>
        <authorList>
            <person name="Kiss H."/>
            <person name="Nett M."/>
            <person name="Domin N."/>
            <person name="Martin K."/>
            <person name="Maresca J.A."/>
            <person name="Copeland A."/>
            <person name="Lapidus A."/>
            <person name="Lucas S."/>
            <person name="Berry K.W."/>
            <person name="Glavina Del Rio T."/>
            <person name="Dalin E."/>
            <person name="Tice H."/>
            <person name="Pitluck S."/>
            <person name="Richardson P."/>
            <person name="Bruce D."/>
            <person name="Goodwin L."/>
            <person name="Han C."/>
            <person name="Detter J.C."/>
            <person name="Schmutz J."/>
            <person name="Brettin T."/>
            <person name="Land M."/>
            <person name="Hauser L."/>
            <person name="Kyrpides N.C."/>
            <person name="Ivanova N."/>
            <person name="Goker M."/>
            <person name="Woyke T."/>
            <person name="Klenk H.P."/>
            <person name="Bryant D.A."/>
        </authorList>
    </citation>
    <scope>NUCLEOTIDE SEQUENCE [LARGE SCALE GENOMIC DNA]</scope>
    <source>
        <strain evidence="4">ATCC 23779 / DSM 785 / 114-95</strain>
    </source>
</reference>
<dbReference type="InterPro" id="IPR012341">
    <property type="entry name" value="6hp_glycosidase-like_sf"/>
</dbReference>
<gene>
    <name evidence="3" type="ordered locus">Haur_1868</name>
</gene>
<evidence type="ECO:0000256" key="1">
    <source>
        <dbReference type="PIRSR" id="PIRSR607822-1"/>
    </source>
</evidence>
<dbReference type="GO" id="GO:0005975">
    <property type="term" value="P:carbohydrate metabolic process"/>
    <property type="evidence" value="ECO:0007669"/>
    <property type="project" value="InterPro"/>
</dbReference>
<dbReference type="InParanoid" id="A9AUI4"/>
<dbReference type="Pfam" id="PF05147">
    <property type="entry name" value="LANC_like"/>
    <property type="match status" value="1"/>
</dbReference>
<dbReference type="InterPro" id="IPR017146">
    <property type="entry name" value="Lanti_2_LanM"/>
</dbReference>
<dbReference type="BioCyc" id="HAUR316274:GHYA-1897-MONOMER"/>
<dbReference type="GO" id="GO:0031179">
    <property type="term" value="P:peptide modification"/>
    <property type="evidence" value="ECO:0007669"/>
    <property type="project" value="InterPro"/>
</dbReference>
<dbReference type="Gene3D" id="1.50.10.10">
    <property type="match status" value="1"/>
</dbReference>
<dbReference type="eggNOG" id="COG4403">
    <property type="taxonomic scope" value="Bacteria"/>
</dbReference>
<dbReference type="SMART" id="SM01260">
    <property type="entry name" value="LANC_like"/>
    <property type="match status" value="1"/>
</dbReference>
<dbReference type="Proteomes" id="UP000000787">
    <property type="component" value="Chromosome"/>
</dbReference>
<feature type="domain" description="Lantibiotic biosynthesis protein dehydration" evidence="2">
    <location>
        <begin position="213"/>
        <end position="588"/>
    </location>
</feature>
<dbReference type="STRING" id="316274.Haur_1868"/>
<evidence type="ECO:0000259" key="2">
    <source>
        <dbReference type="Pfam" id="PF13575"/>
    </source>
</evidence>
<dbReference type="PIRSF" id="PIRSF037228">
    <property type="entry name" value="Lant_mod_RumM"/>
    <property type="match status" value="1"/>
</dbReference>
<dbReference type="Pfam" id="PF13575">
    <property type="entry name" value="DUF4135"/>
    <property type="match status" value="1"/>
</dbReference>
<evidence type="ECO:0000313" key="3">
    <source>
        <dbReference type="EMBL" id="ABX04511.1"/>
    </source>
</evidence>
<feature type="binding site" evidence="1">
    <location>
        <position position="981"/>
    </location>
    <ligand>
        <name>Zn(2+)</name>
        <dbReference type="ChEBI" id="CHEBI:29105"/>
    </ligand>
</feature>
<dbReference type="InterPro" id="IPR007822">
    <property type="entry name" value="LANC-like"/>
</dbReference>
<evidence type="ECO:0000313" key="4">
    <source>
        <dbReference type="Proteomes" id="UP000000787"/>
    </source>
</evidence>
<feature type="binding site" evidence="1">
    <location>
        <position position="980"/>
    </location>
    <ligand>
        <name>Zn(2+)</name>
        <dbReference type="ChEBI" id="CHEBI:29105"/>
    </ligand>
</feature>
<protein>
    <submittedName>
        <fullName evidence="3">Lanthionine synthetase C family protein</fullName>
    </submittedName>
</protein>
<dbReference type="KEGG" id="hau:Haur_1868"/>
<dbReference type="GO" id="GO:0046872">
    <property type="term" value="F:metal ion binding"/>
    <property type="evidence" value="ECO:0007669"/>
    <property type="project" value="UniProtKB-KW"/>
</dbReference>
<dbReference type="SUPFAM" id="SSF158745">
    <property type="entry name" value="LanC-like"/>
    <property type="match status" value="1"/>
</dbReference>
<dbReference type="NCBIfam" id="TIGR03897">
    <property type="entry name" value="lanti_2_LanM"/>
    <property type="match status" value="1"/>
</dbReference>
<dbReference type="EMBL" id="CP000875">
    <property type="protein sequence ID" value="ABX04511.1"/>
    <property type="molecule type" value="Genomic_DNA"/>
</dbReference>
<feature type="binding site" evidence="1">
    <location>
        <position position="935"/>
    </location>
    <ligand>
        <name>Zn(2+)</name>
        <dbReference type="ChEBI" id="CHEBI:29105"/>
    </ligand>
</feature>
<keyword evidence="1" id="KW-0862">Zinc</keyword>
<keyword evidence="4" id="KW-1185">Reference proteome</keyword>